<keyword evidence="2" id="KW-0548">Nucleotidyltransferase</keyword>
<dbReference type="PROSITE" id="PS50175">
    <property type="entry name" value="ASP_PROT_RETROV"/>
    <property type="match status" value="1"/>
</dbReference>
<dbReference type="Pfam" id="PF13650">
    <property type="entry name" value="Asp_protease_2"/>
    <property type="match status" value="1"/>
</dbReference>
<dbReference type="AlphaFoldDB" id="A0A0D6LAP8"/>
<dbReference type="GO" id="GO:0006508">
    <property type="term" value="P:proteolysis"/>
    <property type="evidence" value="ECO:0007669"/>
    <property type="project" value="InterPro"/>
</dbReference>
<dbReference type="InterPro" id="IPR050951">
    <property type="entry name" value="Retrovirus_Pol_polyprotein"/>
</dbReference>
<evidence type="ECO:0000256" key="5">
    <source>
        <dbReference type="ARBA" id="ARBA00022801"/>
    </source>
</evidence>
<evidence type="ECO:0000259" key="6">
    <source>
        <dbReference type="PROSITE" id="PS50175"/>
    </source>
</evidence>
<name>A0A0D6LAP8_9BILA</name>
<dbReference type="PANTHER" id="PTHR37984:SF5">
    <property type="entry name" value="PROTEIN NYNRIN-LIKE"/>
    <property type="match status" value="1"/>
</dbReference>
<evidence type="ECO:0000256" key="2">
    <source>
        <dbReference type="ARBA" id="ARBA00022695"/>
    </source>
</evidence>
<keyword evidence="5" id="KW-0378">Hydrolase</keyword>
<sequence>MKLDEDAYRKYADDVLPMQPHEIDFETTVANLLQKPYVSKKTLTRRRYECLRVSCPPLTDSYVPFRDYANTIKRLDEDAQLKELDCTALKTLQFIAGLQDPSRREVRLRMLRRLDNHGENTPLTVEDPVAECENFTAPRMDNTGMEGCHDIHAVQKKGRSLRFQLDTGADITLISRRTWKKLGCPSLEPCVMPVKTADETPMKIDRRFSTDFSVTDRVTGNEIRGNGTCYVTESINLLGLEWCIQLPAYKELKDKYHCLLVTQEEANRAETIADLKKQYAEVFQCGLGRCTTSKAKLLSKDNAIPVFKKKRPVPHASVPDLDADIDREAQRNLFEEDDFVQDGEFDGGDSITSPIVKEMGYKFIWE</sequence>
<evidence type="ECO:0000313" key="7">
    <source>
        <dbReference type="EMBL" id="EPB69135.1"/>
    </source>
</evidence>
<dbReference type="InterPro" id="IPR001995">
    <property type="entry name" value="Peptidase_A2_cat"/>
</dbReference>
<dbReference type="GO" id="GO:0004519">
    <property type="term" value="F:endonuclease activity"/>
    <property type="evidence" value="ECO:0007669"/>
    <property type="project" value="UniProtKB-KW"/>
</dbReference>
<keyword evidence="8" id="KW-1185">Reference proteome</keyword>
<accession>A0A0D6LAP8</accession>
<dbReference type="GO" id="GO:0004190">
    <property type="term" value="F:aspartic-type endopeptidase activity"/>
    <property type="evidence" value="ECO:0007669"/>
    <property type="project" value="InterPro"/>
</dbReference>
<dbReference type="SUPFAM" id="SSF50630">
    <property type="entry name" value="Acid proteases"/>
    <property type="match status" value="1"/>
</dbReference>
<keyword evidence="1" id="KW-0808">Transferase</keyword>
<keyword evidence="4" id="KW-0255">Endonuclease</keyword>
<dbReference type="Gene3D" id="2.40.70.10">
    <property type="entry name" value="Acid Proteases"/>
    <property type="match status" value="1"/>
</dbReference>
<keyword evidence="3" id="KW-0540">Nuclease</keyword>
<protein>
    <recommendedName>
        <fullName evidence="6">Peptidase A2 domain-containing protein</fullName>
    </recommendedName>
</protein>
<evidence type="ECO:0000256" key="1">
    <source>
        <dbReference type="ARBA" id="ARBA00022679"/>
    </source>
</evidence>
<feature type="domain" description="Peptidase A2" evidence="6">
    <location>
        <begin position="161"/>
        <end position="179"/>
    </location>
</feature>
<evidence type="ECO:0000256" key="4">
    <source>
        <dbReference type="ARBA" id="ARBA00022759"/>
    </source>
</evidence>
<gene>
    <name evidence="7" type="ORF">ANCCEY_11775</name>
</gene>
<evidence type="ECO:0000256" key="3">
    <source>
        <dbReference type="ARBA" id="ARBA00022722"/>
    </source>
</evidence>
<dbReference type="PANTHER" id="PTHR37984">
    <property type="entry name" value="PROTEIN CBG26694"/>
    <property type="match status" value="1"/>
</dbReference>
<dbReference type="InterPro" id="IPR021109">
    <property type="entry name" value="Peptidase_aspartic_dom_sf"/>
</dbReference>
<organism evidence="7 8">
    <name type="scientific">Ancylostoma ceylanicum</name>
    <dbReference type="NCBI Taxonomy" id="53326"/>
    <lineage>
        <taxon>Eukaryota</taxon>
        <taxon>Metazoa</taxon>
        <taxon>Ecdysozoa</taxon>
        <taxon>Nematoda</taxon>
        <taxon>Chromadorea</taxon>
        <taxon>Rhabditida</taxon>
        <taxon>Rhabditina</taxon>
        <taxon>Rhabditomorpha</taxon>
        <taxon>Strongyloidea</taxon>
        <taxon>Ancylostomatidae</taxon>
        <taxon>Ancylostomatinae</taxon>
        <taxon>Ancylostoma</taxon>
    </lineage>
</organism>
<proteinExistence type="predicted"/>
<dbReference type="GO" id="GO:0016779">
    <property type="term" value="F:nucleotidyltransferase activity"/>
    <property type="evidence" value="ECO:0007669"/>
    <property type="project" value="UniProtKB-KW"/>
</dbReference>
<dbReference type="Proteomes" id="UP000054495">
    <property type="component" value="Unassembled WGS sequence"/>
</dbReference>
<dbReference type="EMBL" id="KE125335">
    <property type="protein sequence ID" value="EPB69135.1"/>
    <property type="molecule type" value="Genomic_DNA"/>
</dbReference>
<evidence type="ECO:0000313" key="8">
    <source>
        <dbReference type="Proteomes" id="UP000054495"/>
    </source>
</evidence>
<reference evidence="7 8" key="1">
    <citation type="submission" date="2013-05" db="EMBL/GenBank/DDBJ databases">
        <title>Draft genome of the parasitic nematode Anyclostoma ceylanicum.</title>
        <authorList>
            <person name="Mitreva M."/>
        </authorList>
    </citation>
    <scope>NUCLEOTIDE SEQUENCE [LARGE SCALE GENOMIC DNA]</scope>
</reference>